<evidence type="ECO:0000256" key="8">
    <source>
        <dbReference type="ARBA" id="ARBA00023034"/>
    </source>
</evidence>
<accession>A0A2B4RC73</accession>
<feature type="compositionally biased region" description="Low complexity" evidence="16">
    <location>
        <begin position="208"/>
        <end position="218"/>
    </location>
</feature>
<evidence type="ECO:0000313" key="19">
    <source>
        <dbReference type="Proteomes" id="UP000225706"/>
    </source>
</evidence>
<dbReference type="GO" id="GO:0006511">
    <property type="term" value="P:ubiquitin-dependent protein catabolic process"/>
    <property type="evidence" value="ECO:0007669"/>
    <property type="project" value="TreeGrafter"/>
</dbReference>
<feature type="region of interest" description="Disordered" evidence="16">
    <location>
        <begin position="22"/>
        <end position="373"/>
    </location>
</feature>
<feature type="repeat" description="ANK" evidence="14">
    <location>
        <begin position="528"/>
        <end position="560"/>
    </location>
</feature>
<dbReference type="Gene3D" id="1.25.40.20">
    <property type="entry name" value="Ankyrin repeat-containing domain"/>
    <property type="match status" value="2"/>
</dbReference>
<evidence type="ECO:0000313" key="18">
    <source>
        <dbReference type="EMBL" id="PFX14746.1"/>
    </source>
</evidence>
<dbReference type="Gene3D" id="3.30.2410.10">
    <property type="entry name" value="Hect, E3 ligase catalytic domain"/>
    <property type="match status" value="1"/>
</dbReference>
<evidence type="ECO:0000256" key="4">
    <source>
        <dbReference type="ARBA" id="ARBA00012485"/>
    </source>
</evidence>
<feature type="compositionally biased region" description="Low complexity" evidence="16">
    <location>
        <begin position="350"/>
        <end position="367"/>
    </location>
</feature>
<dbReference type="SUPFAM" id="SSF56204">
    <property type="entry name" value="Hect, E3 ligase catalytic domain"/>
    <property type="match status" value="2"/>
</dbReference>
<dbReference type="EC" id="2.3.2.26" evidence="4"/>
<feature type="repeat" description="ANK" evidence="14">
    <location>
        <begin position="726"/>
        <end position="758"/>
    </location>
</feature>
<feature type="domain" description="HECT" evidence="17">
    <location>
        <begin position="1143"/>
        <end position="1415"/>
    </location>
</feature>
<dbReference type="InterPro" id="IPR035983">
    <property type="entry name" value="Hect_E3_ubiquitin_ligase"/>
</dbReference>
<dbReference type="EMBL" id="LSMT01000738">
    <property type="protein sequence ID" value="PFX14746.1"/>
    <property type="molecule type" value="Genomic_DNA"/>
</dbReference>
<evidence type="ECO:0000256" key="9">
    <source>
        <dbReference type="ARBA" id="ARBA00023306"/>
    </source>
</evidence>
<dbReference type="Pfam" id="PF13637">
    <property type="entry name" value="Ank_4"/>
    <property type="match status" value="1"/>
</dbReference>
<proteinExistence type="predicted"/>
<dbReference type="InterPro" id="IPR036770">
    <property type="entry name" value="Ankyrin_rpt-contain_sf"/>
</dbReference>
<protein>
    <recommendedName>
        <fullName evidence="11">E3 ubiquitin-protein ligase HACE1</fullName>
        <ecNumber evidence="4">2.3.2.26</ecNumber>
    </recommendedName>
    <alternativeName>
        <fullName evidence="13">HECT domain and ankyrin repeat-containing E3 ubiquitin-protein ligase 1</fullName>
    </alternativeName>
    <alternativeName>
        <fullName evidence="12">HECT-type E3 ubiquitin transferase HACE1</fullName>
    </alternativeName>
</protein>
<evidence type="ECO:0000256" key="15">
    <source>
        <dbReference type="PROSITE-ProRule" id="PRU00104"/>
    </source>
</evidence>
<dbReference type="Gene3D" id="3.30.2160.10">
    <property type="entry name" value="Hect, E3 ligase catalytic domain"/>
    <property type="match status" value="1"/>
</dbReference>
<feature type="compositionally biased region" description="Basic and acidic residues" evidence="16">
    <location>
        <begin position="263"/>
        <end position="280"/>
    </location>
</feature>
<evidence type="ECO:0000256" key="1">
    <source>
        <dbReference type="ARBA" id="ARBA00000885"/>
    </source>
</evidence>
<dbReference type="GO" id="GO:0005783">
    <property type="term" value="C:endoplasmic reticulum"/>
    <property type="evidence" value="ECO:0007669"/>
    <property type="project" value="UniProtKB-SubCell"/>
</dbReference>
<dbReference type="SMART" id="SM00248">
    <property type="entry name" value="ANK"/>
    <property type="match status" value="9"/>
</dbReference>
<dbReference type="GO" id="GO:0005634">
    <property type="term" value="C:nucleus"/>
    <property type="evidence" value="ECO:0007669"/>
    <property type="project" value="TreeGrafter"/>
</dbReference>
<feature type="repeat" description="ANK" evidence="14">
    <location>
        <begin position="759"/>
        <end position="791"/>
    </location>
</feature>
<feature type="compositionally biased region" description="Basic residues" evidence="16">
    <location>
        <begin position="241"/>
        <end position="252"/>
    </location>
</feature>
<feature type="compositionally biased region" description="Polar residues" evidence="16">
    <location>
        <begin position="61"/>
        <end position="73"/>
    </location>
</feature>
<evidence type="ECO:0000256" key="11">
    <source>
        <dbReference type="ARBA" id="ARBA00040370"/>
    </source>
</evidence>
<dbReference type="Proteomes" id="UP000225706">
    <property type="component" value="Unassembled WGS sequence"/>
</dbReference>
<feature type="compositionally biased region" description="Basic and acidic residues" evidence="16">
    <location>
        <begin position="170"/>
        <end position="185"/>
    </location>
</feature>
<comment type="subcellular location">
    <subcellularLocation>
        <location evidence="2">Endoplasmic reticulum</location>
    </subcellularLocation>
    <subcellularLocation>
        <location evidence="10">Golgi apparatus</location>
        <location evidence="10">Golgi stack membrane</location>
    </subcellularLocation>
</comment>
<feature type="compositionally biased region" description="Acidic residues" evidence="16">
    <location>
        <begin position="139"/>
        <end position="158"/>
    </location>
</feature>
<evidence type="ECO:0000256" key="10">
    <source>
        <dbReference type="ARBA" id="ARBA00037859"/>
    </source>
</evidence>
<dbReference type="SMART" id="SM00119">
    <property type="entry name" value="HECTc"/>
    <property type="match status" value="1"/>
</dbReference>
<organism evidence="18 19">
    <name type="scientific">Stylophora pistillata</name>
    <name type="common">Smooth cauliflower coral</name>
    <dbReference type="NCBI Taxonomy" id="50429"/>
    <lineage>
        <taxon>Eukaryota</taxon>
        <taxon>Metazoa</taxon>
        <taxon>Cnidaria</taxon>
        <taxon>Anthozoa</taxon>
        <taxon>Hexacorallia</taxon>
        <taxon>Scleractinia</taxon>
        <taxon>Astrocoeniina</taxon>
        <taxon>Pocilloporidae</taxon>
        <taxon>Stylophora</taxon>
    </lineage>
</organism>
<evidence type="ECO:0000256" key="12">
    <source>
        <dbReference type="ARBA" id="ARBA00041409"/>
    </source>
</evidence>
<keyword evidence="14" id="KW-0040">ANK repeat</keyword>
<name>A0A2B4RC73_STYPI</name>
<evidence type="ECO:0000256" key="5">
    <source>
        <dbReference type="ARBA" id="ARBA00022679"/>
    </source>
</evidence>
<keyword evidence="7" id="KW-0256">Endoplasmic reticulum</keyword>
<feature type="region of interest" description="Disordered" evidence="16">
    <location>
        <begin position="430"/>
        <end position="492"/>
    </location>
</feature>
<comment type="caution">
    <text evidence="18">The sequence shown here is derived from an EMBL/GenBank/DDBJ whole genome shotgun (WGS) entry which is preliminary data.</text>
</comment>
<dbReference type="GO" id="GO:0000209">
    <property type="term" value="P:protein polyubiquitination"/>
    <property type="evidence" value="ECO:0007669"/>
    <property type="project" value="TreeGrafter"/>
</dbReference>
<comment type="catalytic activity">
    <reaction evidence="1">
        <text>S-ubiquitinyl-[E2 ubiquitin-conjugating enzyme]-L-cysteine + [acceptor protein]-L-lysine = [E2 ubiquitin-conjugating enzyme]-L-cysteine + N(6)-ubiquitinyl-[acceptor protein]-L-lysine.</text>
        <dbReference type="EC" id="2.3.2.26"/>
    </reaction>
</comment>
<feature type="compositionally biased region" description="Basic residues" evidence="16">
    <location>
        <begin position="455"/>
        <end position="475"/>
    </location>
</feature>
<dbReference type="PROSITE" id="PS50297">
    <property type="entry name" value="ANK_REP_REGION"/>
    <property type="match status" value="3"/>
</dbReference>
<dbReference type="InterPro" id="IPR000569">
    <property type="entry name" value="HECT_dom"/>
</dbReference>
<dbReference type="STRING" id="50429.A0A2B4RC73"/>
<gene>
    <name evidence="18" type="primary">hace1</name>
    <name evidence="18" type="ORF">AWC38_SpisGene21076</name>
</gene>
<evidence type="ECO:0000256" key="2">
    <source>
        <dbReference type="ARBA" id="ARBA00004240"/>
    </source>
</evidence>
<dbReference type="OrthoDB" id="5981795at2759"/>
<dbReference type="InterPro" id="IPR002110">
    <property type="entry name" value="Ankyrin_rpt"/>
</dbReference>
<keyword evidence="6 15" id="KW-0833">Ubl conjugation pathway</keyword>
<comment type="pathway">
    <text evidence="3">Protein modification; protein ubiquitination.</text>
</comment>
<dbReference type="GO" id="GO:0061630">
    <property type="term" value="F:ubiquitin protein ligase activity"/>
    <property type="evidence" value="ECO:0007669"/>
    <property type="project" value="UniProtKB-EC"/>
</dbReference>
<evidence type="ECO:0000256" key="13">
    <source>
        <dbReference type="ARBA" id="ARBA00042378"/>
    </source>
</evidence>
<keyword evidence="19" id="KW-1185">Reference proteome</keyword>
<evidence type="ECO:0000256" key="16">
    <source>
        <dbReference type="SAM" id="MobiDB-lite"/>
    </source>
</evidence>
<evidence type="ECO:0000256" key="6">
    <source>
        <dbReference type="ARBA" id="ARBA00022786"/>
    </source>
</evidence>
<keyword evidence="9" id="KW-0131">Cell cycle</keyword>
<dbReference type="FunFam" id="3.30.2410.10:FF:000009">
    <property type="entry name" value="Probable E3 ubiquitin-protein ligase HECTD2"/>
    <property type="match status" value="1"/>
</dbReference>
<evidence type="ECO:0000256" key="14">
    <source>
        <dbReference type="PROSITE-ProRule" id="PRU00023"/>
    </source>
</evidence>
<evidence type="ECO:0000259" key="17">
    <source>
        <dbReference type="PROSITE" id="PS50237"/>
    </source>
</evidence>
<dbReference type="PANTHER" id="PTHR11254:SF67">
    <property type="entry name" value="E3 UBIQUITIN-PROTEIN LIGASE HUWE1"/>
    <property type="match status" value="1"/>
</dbReference>
<dbReference type="Gene3D" id="3.90.1750.10">
    <property type="entry name" value="Hect, E3 ligase catalytic domains"/>
    <property type="match status" value="2"/>
</dbReference>
<feature type="compositionally biased region" description="Basic and acidic residues" evidence="16">
    <location>
        <begin position="310"/>
        <end position="337"/>
    </location>
</feature>
<evidence type="ECO:0000256" key="3">
    <source>
        <dbReference type="ARBA" id="ARBA00004906"/>
    </source>
</evidence>
<dbReference type="PROSITE" id="PS50237">
    <property type="entry name" value="HECT"/>
    <property type="match status" value="1"/>
</dbReference>
<feature type="active site" description="Glycyl thioester intermediate" evidence="15">
    <location>
        <position position="1382"/>
    </location>
</feature>
<dbReference type="Pfam" id="PF00632">
    <property type="entry name" value="HECT"/>
    <property type="match status" value="1"/>
</dbReference>
<keyword evidence="8" id="KW-0333">Golgi apparatus</keyword>
<dbReference type="PROSITE" id="PS50088">
    <property type="entry name" value="ANK_REPEAT"/>
    <property type="match status" value="3"/>
</dbReference>
<evidence type="ECO:0000256" key="7">
    <source>
        <dbReference type="ARBA" id="ARBA00022824"/>
    </source>
</evidence>
<dbReference type="InterPro" id="IPR050409">
    <property type="entry name" value="E3_ubiq-protein_ligase"/>
</dbReference>
<dbReference type="PANTHER" id="PTHR11254">
    <property type="entry name" value="HECT DOMAIN UBIQUITIN-PROTEIN LIGASE"/>
    <property type="match status" value="1"/>
</dbReference>
<dbReference type="SUPFAM" id="SSF48403">
    <property type="entry name" value="Ankyrin repeat"/>
    <property type="match status" value="1"/>
</dbReference>
<dbReference type="GO" id="GO:0032580">
    <property type="term" value="C:Golgi cisterna membrane"/>
    <property type="evidence" value="ECO:0007669"/>
    <property type="project" value="UniProtKB-SubCell"/>
</dbReference>
<keyword evidence="5" id="KW-0808">Transferase</keyword>
<reference evidence="19" key="1">
    <citation type="journal article" date="2017" name="bioRxiv">
        <title>Comparative analysis of the genomes of Stylophora pistillata and Acropora digitifera provides evidence for extensive differences between species of corals.</title>
        <authorList>
            <person name="Voolstra C.R."/>
            <person name="Li Y."/>
            <person name="Liew Y.J."/>
            <person name="Baumgarten S."/>
            <person name="Zoccola D."/>
            <person name="Flot J.-F."/>
            <person name="Tambutte S."/>
            <person name="Allemand D."/>
            <person name="Aranda M."/>
        </authorList>
    </citation>
    <scope>NUCLEOTIDE SEQUENCE [LARGE SCALE GENOMIC DNA]</scope>
</reference>
<sequence>MGISSDEGDELPLRLSAKKRCYAKRSLLSSDSDESERKETSPRKRINSLHKETFEEGMCSSELNETPTSSQTPRSSERLRKKSSLTFSLPSRKEVLKSMSPKGKRQRSQEKIKVLKPRKLVNNFLRERSSYVSRGEGGFDSDDSGMSDFINDDGEDEEKSTAESDQSSDGGKKDSGICRVKESKTERKKKRILDSSEEEIGLDDKAASSKLKGSSLCSNEQEIFRNLSDPNSNESDESIASKHKTKNKRRKLNQFIDSDEDISSGKERNKSKDGNARSEDSESDDICTSESPHKAEILRPRSQRVKKLIKKQEDKNHKMFDGLLKKRQTAKLDPKERLAKRHLTNDDDGASCSTDESSSSDHSAHACSSDDDQDPFKVAAACFAQLSSEMDEDEDDQDFIVKDVETSDEGMNSDGASQFLKLLDTFAGKQHGKDDNGTQDQAGPGITVGGIHFTSRQKRRKKKKVKKRSAWKRLKMKDDSENSADDDTLDTTPNRYQPLHIAILEHDFPLVNKLIKEDPDCVYEIAFRKRTALHLAALEGQVELVKLLLKYGADQTSLDYYHLPALAYALDGHPECVQLLLEQADIKNITKSMRRNKQGMNLLHFAVGEGRDGLNCHDRAKCLELLFHGDKKTCTRLLTASDVRKFVPLVAAVHAGQHECVQVLLKMGAGTYMTVFKTDDGGNILHFAVECASHFKSKWEPIKDTSSCLRELLKESRLLIDQPDDNGFTPLMYACESGNTECVKTLLDNGASFKYVDSHGTSSLHLAAMSGDTECVQLLLNSGHQVDCVDKYGWPPLLYANFKAHESCVLALMKPKPEQVFVLRELLRRASRDLEKKRTVKVVKNVLVSLANHDAYYTVFNDFIRQNPEMLDENKYGLLQHIWRAILDFDNKRRWFKKKLSQIRTSSWKHDRLPLEIDRTNVLGSAMNQMGRIPGHVLRHRDLTVTFQNEPGTCTGPKREFFACFCKDAIDPKRRLFMMADDAQYSPVPNAYFAKHFTEEARQNAIQAPSTRQGPSTGKLKECLPSECTDDELRSAVSQAEVLHAMAENISQRLSAQNECDNNMRSAGQNGLENYGASQGSEEGINLSQSVAEGHPRITATADEVASNESGCNERVVGSADTRHSSEEQNNGNQVTRNLSLGSKLKQLRFIGPMVGFSIFENLLLDLHLSKPFVKQILGIPLTHPDDLSSFDYELHKNAVTWLQENSVNELDLSFSVDALNPWNSKPVSIELSDDCDKKLTDDNKEEYSRFVSQFKLEKSIKEEVGEFSGGLHEVIPREFLSLFTADEFSLLINGVAKLDVGDWKKHTEYKQCTAEDDVIKWFWNIVTPLKEEEKALLIKFSTGSPCVPLGGFAALTGLSGPTKFTISKIEGLNKIPMASTCFNMLKLTSYSSEKHLKDKLLIAIRHGAEGFSFS</sequence>
<dbReference type="Pfam" id="PF12796">
    <property type="entry name" value="Ank_2"/>
    <property type="match status" value="2"/>
</dbReference>